<gene>
    <name evidence="2" type="ordered locus">AALP_Aa5g137000</name>
</gene>
<proteinExistence type="predicted"/>
<evidence type="ECO:0000313" key="2">
    <source>
        <dbReference type="EMBL" id="KFK34374.1"/>
    </source>
</evidence>
<keyword evidence="3" id="KW-1185">Reference proteome</keyword>
<dbReference type="Gramene" id="KFK34374">
    <property type="protein sequence ID" value="KFK34374"/>
    <property type="gene ID" value="AALP_AA5G137000"/>
</dbReference>
<dbReference type="EMBL" id="CM002873">
    <property type="protein sequence ID" value="KFK34374.1"/>
    <property type="molecule type" value="Genomic_DNA"/>
</dbReference>
<reference evidence="3" key="1">
    <citation type="journal article" date="2015" name="Nat. Plants">
        <title>Genome expansion of Arabis alpina linked with retrotransposition and reduced symmetric DNA methylation.</title>
        <authorList>
            <person name="Willing E.M."/>
            <person name="Rawat V."/>
            <person name="Mandakova T."/>
            <person name="Maumus F."/>
            <person name="James G.V."/>
            <person name="Nordstroem K.J."/>
            <person name="Becker C."/>
            <person name="Warthmann N."/>
            <person name="Chica C."/>
            <person name="Szarzynska B."/>
            <person name="Zytnicki M."/>
            <person name="Albani M.C."/>
            <person name="Kiefer C."/>
            <person name="Bergonzi S."/>
            <person name="Castaings L."/>
            <person name="Mateos J.L."/>
            <person name="Berns M.C."/>
            <person name="Bujdoso N."/>
            <person name="Piofczyk T."/>
            <person name="de Lorenzo L."/>
            <person name="Barrero-Sicilia C."/>
            <person name="Mateos I."/>
            <person name="Piednoel M."/>
            <person name="Hagmann J."/>
            <person name="Chen-Min-Tao R."/>
            <person name="Iglesias-Fernandez R."/>
            <person name="Schuster S.C."/>
            <person name="Alonso-Blanco C."/>
            <person name="Roudier F."/>
            <person name="Carbonero P."/>
            <person name="Paz-Ares J."/>
            <person name="Davis S.J."/>
            <person name="Pecinka A."/>
            <person name="Quesneville H."/>
            <person name="Colot V."/>
            <person name="Lysak M.A."/>
            <person name="Weigel D."/>
            <person name="Coupland G."/>
            <person name="Schneeberger K."/>
        </authorList>
    </citation>
    <scope>NUCLEOTIDE SEQUENCE [LARGE SCALE GENOMIC DNA]</scope>
    <source>
        <strain evidence="3">cv. Pajares</strain>
    </source>
</reference>
<dbReference type="Proteomes" id="UP000029120">
    <property type="component" value="Chromosome 5"/>
</dbReference>
<protein>
    <submittedName>
        <fullName evidence="2">Uncharacterized protein</fullName>
    </submittedName>
</protein>
<dbReference type="AlphaFoldDB" id="A0A087GWX2"/>
<feature type="region of interest" description="Disordered" evidence="1">
    <location>
        <begin position="1"/>
        <end position="44"/>
    </location>
</feature>
<name>A0A087GWX2_ARAAL</name>
<sequence length="44" mass="5063">MERREPEEKFIGKDDGRGRKTAKRTTDLPANIEPSIDAKTMELM</sequence>
<organism evidence="2 3">
    <name type="scientific">Arabis alpina</name>
    <name type="common">Alpine rock-cress</name>
    <dbReference type="NCBI Taxonomy" id="50452"/>
    <lineage>
        <taxon>Eukaryota</taxon>
        <taxon>Viridiplantae</taxon>
        <taxon>Streptophyta</taxon>
        <taxon>Embryophyta</taxon>
        <taxon>Tracheophyta</taxon>
        <taxon>Spermatophyta</taxon>
        <taxon>Magnoliopsida</taxon>
        <taxon>eudicotyledons</taxon>
        <taxon>Gunneridae</taxon>
        <taxon>Pentapetalae</taxon>
        <taxon>rosids</taxon>
        <taxon>malvids</taxon>
        <taxon>Brassicales</taxon>
        <taxon>Brassicaceae</taxon>
        <taxon>Arabideae</taxon>
        <taxon>Arabis</taxon>
    </lineage>
</organism>
<evidence type="ECO:0000313" key="3">
    <source>
        <dbReference type="Proteomes" id="UP000029120"/>
    </source>
</evidence>
<accession>A0A087GWX2</accession>
<feature type="compositionally biased region" description="Basic and acidic residues" evidence="1">
    <location>
        <begin position="1"/>
        <end position="18"/>
    </location>
</feature>
<evidence type="ECO:0000256" key="1">
    <source>
        <dbReference type="SAM" id="MobiDB-lite"/>
    </source>
</evidence>